<dbReference type="PIRSF" id="PIRSF037489">
    <property type="entry name" value="UCP037489_NIF3_YqfO"/>
    <property type="match status" value="1"/>
</dbReference>
<evidence type="ECO:0000256" key="6">
    <source>
        <dbReference type="PIRSR" id="PIRSR602678-1"/>
    </source>
</evidence>
<feature type="binding site" evidence="6">
    <location>
        <position position="331"/>
    </location>
    <ligand>
        <name>a divalent metal cation</name>
        <dbReference type="ChEBI" id="CHEBI:60240"/>
        <label>1</label>
    </ligand>
</feature>
<evidence type="ECO:0000256" key="4">
    <source>
        <dbReference type="ARBA" id="ARBA00022723"/>
    </source>
</evidence>
<dbReference type="Gene3D" id="3.40.1390.30">
    <property type="entry name" value="NIF3 (NGG1p interacting factor 3)-like"/>
    <property type="match status" value="2"/>
</dbReference>
<dbReference type="SUPFAM" id="SSF102705">
    <property type="entry name" value="NIF3 (NGG1p interacting factor 3)-like"/>
    <property type="match status" value="1"/>
</dbReference>
<feature type="binding site" evidence="6">
    <location>
        <position position="65"/>
    </location>
    <ligand>
        <name>a divalent metal cation</name>
        <dbReference type="ChEBI" id="CHEBI:60240"/>
        <label>1</label>
    </ligand>
</feature>
<name>A0A0R1SGW7_9LACO</name>
<evidence type="ECO:0000256" key="3">
    <source>
        <dbReference type="ARBA" id="ARBA00022112"/>
    </source>
</evidence>
<dbReference type="PANTHER" id="PTHR13799">
    <property type="entry name" value="NGG1 INTERACTING FACTOR 3"/>
    <property type="match status" value="1"/>
</dbReference>
<comment type="similarity">
    <text evidence="1 5">Belongs to the GTP cyclohydrolase I type 2/NIF3 family.</text>
</comment>
<sequence length="371" mass="41321">MKASQLINQFEKFAPKKLAMQHDPIGLQIGSLNQDIHKVMTTLDVRPEVVEEAIKNDVDFIFAHHPVMFHPAHNLDLSDPQNAMYANIISHHITVYAAHTNLDSADGGMNDWLAAALNLKNIAGLVPEYEGSVFRLTVQVPKVYATAVRMSLVDAGAEVSENQYTGYTYEIDGTVFYVPKSGADPTIGVAGEPREIEDSRLEFEVPEKNLDHVLKTLADVHPLEKPLYNIIRLEDKKHQYTMGRVGELPDEMTLSTFANYCKQVFNVSGLRVIASDLNRPIKRVAILGGDGGKFYKLAQQAGADVYVTGDVYYHTGHDMLAADMPVIDPGHHIESICIPKLATMFAKWSSENNWHLSVIESKINTDPFTFM</sequence>
<keyword evidence="4 5" id="KW-0479">Metal-binding</keyword>
<reference evidence="7 8" key="1">
    <citation type="journal article" date="2015" name="Genome Announc.">
        <title>Expanding the biotechnology potential of lactobacilli through comparative genomics of 213 strains and associated genera.</title>
        <authorList>
            <person name="Sun Z."/>
            <person name="Harris H.M."/>
            <person name="McCann A."/>
            <person name="Guo C."/>
            <person name="Argimon S."/>
            <person name="Zhang W."/>
            <person name="Yang X."/>
            <person name="Jeffery I.B."/>
            <person name="Cooney J.C."/>
            <person name="Kagawa T.F."/>
            <person name="Liu W."/>
            <person name="Song Y."/>
            <person name="Salvetti E."/>
            <person name="Wrobel A."/>
            <person name="Rasinkangas P."/>
            <person name="Parkhill J."/>
            <person name="Rea M.C."/>
            <person name="O'Sullivan O."/>
            <person name="Ritari J."/>
            <person name="Douillard F.P."/>
            <person name="Paul Ross R."/>
            <person name="Yang R."/>
            <person name="Briner A.E."/>
            <person name="Felis G.E."/>
            <person name="de Vos W.M."/>
            <person name="Barrangou R."/>
            <person name="Klaenhammer T.R."/>
            <person name="Caufield P.W."/>
            <person name="Cui Y."/>
            <person name="Zhang H."/>
            <person name="O'Toole P.W."/>
        </authorList>
    </citation>
    <scope>NUCLEOTIDE SEQUENCE [LARGE SCALE GENOMIC DNA]</scope>
    <source>
        <strain evidence="7 8">DSM 14421</strain>
    </source>
</reference>
<dbReference type="FunFam" id="3.40.1390.30:FF:000001">
    <property type="entry name" value="GTP cyclohydrolase 1 type 2"/>
    <property type="match status" value="1"/>
</dbReference>
<dbReference type="NCBIfam" id="TIGR00486">
    <property type="entry name" value="YbgI_SA1388"/>
    <property type="match status" value="1"/>
</dbReference>
<dbReference type="Pfam" id="PF01784">
    <property type="entry name" value="DUF34_NIF3"/>
    <property type="match status" value="1"/>
</dbReference>
<dbReference type="InterPro" id="IPR002678">
    <property type="entry name" value="DUF34/NIF3"/>
</dbReference>
<evidence type="ECO:0000256" key="2">
    <source>
        <dbReference type="ARBA" id="ARBA00011643"/>
    </source>
</evidence>
<protein>
    <recommendedName>
        <fullName evidence="3 5">GTP cyclohydrolase 1 type 2 homolog</fullName>
    </recommendedName>
</protein>
<evidence type="ECO:0000313" key="8">
    <source>
        <dbReference type="Proteomes" id="UP000052013"/>
    </source>
</evidence>
<comment type="caution">
    <text evidence="7">The sequence shown here is derived from an EMBL/GenBank/DDBJ whole genome shotgun (WGS) entry which is preliminary data.</text>
</comment>
<dbReference type="STRING" id="1423739.FC85_GL001266"/>
<evidence type="ECO:0000313" key="7">
    <source>
        <dbReference type="EMBL" id="KRL64251.1"/>
    </source>
</evidence>
<evidence type="ECO:0000256" key="5">
    <source>
        <dbReference type="PIRNR" id="PIRNR037489"/>
    </source>
</evidence>
<evidence type="ECO:0000256" key="1">
    <source>
        <dbReference type="ARBA" id="ARBA00006964"/>
    </source>
</evidence>
<dbReference type="PATRIC" id="fig|1423739.3.peg.1322"/>
<dbReference type="RefSeq" id="WP_057865707.1">
    <property type="nucleotide sequence ID" value="NZ_AZEY01000093.1"/>
</dbReference>
<dbReference type="PANTHER" id="PTHR13799:SF14">
    <property type="entry name" value="GTP CYCLOHYDROLASE 1 TYPE 2 HOMOLOG"/>
    <property type="match status" value="1"/>
</dbReference>
<comment type="subunit">
    <text evidence="2">Homohexamer.</text>
</comment>
<dbReference type="GO" id="GO:0046872">
    <property type="term" value="F:metal ion binding"/>
    <property type="evidence" value="ECO:0007669"/>
    <property type="project" value="UniProtKB-UniRule"/>
</dbReference>
<feature type="binding site" evidence="6">
    <location>
        <position position="103"/>
    </location>
    <ligand>
        <name>a divalent metal cation</name>
        <dbReference type="ChEBI" id="CHEBI:60240"/>
        <label>1</label>
    </ligand>
</feature>
<accession>A0A0R1SGW7</accession>
<feature type="binding site" evidence="6">
    <location>
        <position position="334"/>
    </location>
    <ligand>
        <name>a divalent metal cation</name>
        <dbReference type="ChEBI" id="CHEBI:60240"/>
        <label>1</label>
    </ligand>
</feature>
<dbReference type="AlphaFoldDB" id="A0A0R1SGW7"/>
<organism evidence="7 8">
    <name type="scientific">Lentilactobacillus diolivorans DSM 14421</name>
    <dbReference type="NCBI Taxonomy" id="1423739"/>
    <lineage>
        <taxon>Bacteria</taxon>
        <taxon>Bacillati</taxon>
        <taxon>Bacillota</taxon>
        <taxon>Bacilli</taxon>
        <taxon>Lactobacillales</taxon>
        <taxon>Lactobacillaceae</taxon>
        <taxon>Lentilactobacillus</taxon>
    </lineage>
</organism>
<dbReference type="Proteomes" id="UP000052013">
    <property type="component" value="Unassembled WGS sequence"/>
</dbReference>
<proteinExistence type="inferred from homology"/>
<dbReference type="GO" id="GO:0005737">
    <property type="term" value="C:cytoplasm"/>
    <property type="evidence" value="ECO:0007669"/>
    <property type="project" value="TreeGrafter"/>
</dbReference>
<dbReference type="EMBL" id="AZEY01000093">
    <property type="protein sequence ID" value="KRL64251.1"/>
    <property type="molecule type" value="Genomic_DNA"/>
</dbReference>
<dbReference type="InterPro" id="IPR036069">
    <property type="entry name" value="DUF34/NIF3_sf"/>
</dbReference>
<feature type="binding site" evidence="6">
    <location>
        <position position="64"/>
    </location>
    <ligand>
        <name>a divalent metal cation</name>
        <dbReference type="ChEBI" id="CHEBI:60240"/>
        <label>2</label>
    </ligand>
</feature>
<gene>
    <name evidence="7" type="ORF">FC85_GL001266</name>
</gene>
<dbReference type="InterPro" id="IPR017221">
    <property type="entry name" value="DUF34/NIF3_bac"/>
</dbReference>